<dbReference type="InterPro" id="IPR033753">
    <property type="entry name" value="GCV_H/Fam206"/>
</dbReference>
<dbReference type="InterPro" id="IPR002930">
    <property type="entry name" value="GCV_H"/>
</dbReference>
<dbReference type="AlphaFoldDB" id="A0A0H4QID0"/>
<evidence type="ECO:0000259" key="2">
    <source>
        <dbReference type="PROSITE" id="PS50968"/>
    </source>
</evidence>
<dbReference type="GO" id="GO:0009249">
    <property type="term" value="P:protein lipoylation"/>
    <property type="evidence" value="ECO:0007669"/>
    <property type="project" value="TreeGrafter"/>
</dbReference>
<dbReference type="GO" id="GO:0005960">
    <property type="term" value="C:glycine cleavage complex"/>
    <property type="evidence" value="ECO:0007669"/>
    <property type="project" value="InterPro"/>
</dbReference>
<evidence type="ECO:0000313" key="4">
    <source>
        <dbReference type="Proteomes" id="UP000036106"/>
    </source>
</evidence>
<dbReference type="RefSeq" id="WP_048702690.1">
    <property type="nucleotide sequence ID" value="NZ_CP012034.1"/>
</dbReference>
<dbReference type="PANTHER" id="PTHR11715:SF3">
    <property type="entry name" value="GLYCINE CLEAVAGE SYSTEM H PROTEIN-RELATED"/>
    <property type="match status" value="1"/>
</dbReference>
<dbReference type="Gene3D" id="2.40.50.100">
    <property type="match status" value="1"/>
</dbReference>
<name>A0A0H4QID0_9LACO</name>
<gene>
    <name evidence="3" type="ORF">ABM34_01710</name>
</gene>
<reference evidence="4" key="1">
    <citation type="submission" date="2015-07" db="EMBL/GenBank/DDBJ databases">
        <title>Lactobacillus ginsenosidimutans/EMML 3141/ whole genome sequencing.</title>
        <authorList>
            <person name="Kim M.K."/>
            <person name="Im W.-T."/>
            <person name="Srinivasan S."/>
            <person name="Lee J.-J."/>
        </authorList>
    </citation>
    <scope>NUCLEOTIDE SEQUENCE [LARGE SCALE GENOMIC DNA]</scope>
    <source>
        <strain evidence="4">EMML 3041</strain>
    </source>
</reference>
<dbReference type="InterPro" id="IPR000089">
    <property type="entry name" value="Biotin_lipoyl"/>
</dbReference>
<dbReference type="EMBL" id="CP012034">
    <property type="protein sequence ID" value="AKP66388.1"/>
    <property type="molecule type" value="Genomic_DNA"/>
</dbReference>
<dbReference type="STRING" id="1007676.ABM34_01710"/>
<keyword evidence="1" id="KW-0450">Lipoyl</keyword>
<organism evidence="3 4">
    <name type="scientific">Companilactobacillus ginsenosidimutans</name>
    <dbReference type="NCBI Taxonomy" id="1007676"/>
    <lineage>
        <taxon>Bacteria</taxon>
        <taxon>Bacillati</taxon>
        <taxon>Bacillota</taxon>
        <taxon>Bacilli</taxon>
        <taxon>Lactobacillales</taxon>
        <taxon>Lactobacillaceae</taxon>
        <taxon>Companilactobacillus</taxon>
    </lineage>
</organism>
<proteinExistence type="predicted"/>
<dbReference type="Proteomes" id="UP000036106">
    <property type="component" value="Chromosome"/>
</dbReference>
<dbReference type="PANTHER" id="PTHR11715">
    <property type="entry name" value="GLYCINE CLEAVAGE SYSTEM H PROTEIN"/>
    <property type="match status" value="1"/>
</dbReference>
<dbReference type="Pfam" id="PF01597">
    <property type="entry name" value="GCV_H"/>
    <property type="match status" value="1"/>
</dbReference>
<evidence type="ECO:0000256" key="1">
    <source>
        <dbReference type="ARBA" id="ARBA00022823"/>
    </source>
</evidence>
<dbReference type="PATRIC" id="fig|1007676.4.peg.358"/>
<feature type="domain" description="Lipoyl-binding" evidence="2">
    <location>
        <begin position="15"/>
        <end position="96"/>
    </location>
</feature>
<dbReference type="SUPFAM" id="SSF51230">
    <property type="entry name" value="Single hybrid motif"/>
    <property type="match status" value="1"/>
</dbReference>
<dbReference type="PROSITE" id="PS50968">
    <property type="entry name" value="BIOTINYL_LIPOYL"/>
    <property type="match status" value="1"/>
</dbReference>
<dbReference type="OrthoDB" id="9796712at2"/>
<dbReference type="KEGG" id="lgn:ABM34_01710"/>
<dbReference type="InterPro" id="IPR011053">
    <property type="entry name" value="Single_hybrid_motif"/>
</dbReference>
<accession>A0A0H4QID0</accession>
<evidence type="ECO:0000313" key="3">
    <source>
        <dbReference type="EMBL" id="AKP66388.1"/>
    </source>
</evidence>
<keyword evidence="4" id="KW-1185">Reference proteome</keyword>
<protein>
    <submittedName>
        <fullName evidence="3">Glycine cleavage system protein H</fullName>
    </submittedName>
</protein>
<dbReference type="GO" id="GO:0019464">
    <property type="term" value="P:glycine decarboxylation via glycine cleavage system"/>
    <property type="evidence" value="ECO:0007669"/>
    <property type="project" value="InterPro"/>
</dbReference>
<dbReference type="GO" id="GO:0005737">
    <property type="term" value="C:cytoplasm"/>
    <property type="evidence" value="ECO:0007669"/>
    <property type="project" value="TreeGrafter"/>
</dbReference>
<dbReference type="CDD" id="cd06848">
    <property type="entry name" value="GCS_H"/>
    <property type="match status" value="1"/>
</dbReference>
<sequence>MAKEEYLWVKDTEGKKRVGLTKEGQEALGAVKYVDLPILGKTINKGDSTGSVEAQKAVVELQSPVSGEIVSVNDKLNDTPELLNGSEADAWLFEVNN</sequence>